<dbReference type="SUPFAM" id="SSF52047">
    <property type="entry name" value="RNI-like"/>
    <property type="match status" value="1"/>
</dbReference>
<evidence type="ECO:0000313" key="2">
    <source>
        <dbReference type="EMBL" id="KAJ7029609.1"/>
    </source>
</evidence>
<dbReference type="InterPro" id="IPR032675">
    <property type="entry name" value="LRR_dom_sf"/>
</dbReference>
<dbReference type="Gene3D" id="3.80.10.10">
    <property type="entry name" value="Ribonuclease Inhibitor"/>
    <property type="match status" value="1"/>
</dbReference>
<name>A0AAD6S501_9AGAR</name>
<dbReference type="EMBL" id="JARJCM010000100">
    <property type="protein sequence ID" value="KAJ7029609.1"/>
    <property type="molecule type" value="Genomic_DNA"/>
</dbReference>
<accession>A0AAD6S501</accession>
<protein>
    <submittedName>
        <fullName evidence="1">Uncharacterized protein</fullName>
    </submittedName>
</protein>
<reference evidence="1" key="1">
    <citation type="submission" date="2023-03" db="EMBL/GenBank/DDBJ databases">
        <title>Massive genome expansion in bonnet fungi (Mycena s.s.) driven by repeated elements and novel gene families across ecological guilds.</title>
        <authorList>
            <consortium name="Lawrence Berkeley National Laboratory"/>
            <person name="Harder C.B."/>
            <person name="Miyauchi S."/>
            <person name="Viragh M."/>
            <person name="Kuo A."/>
            <person name="Thoen E."/>
            <person name="Andreopoulos B."/>
            <person name="Lu D."/>
            <person name="Skrede I."/>
            <person name="Drula E."/>
            <person name="Henrissat B."/>
            <person name="Morin E."/>
            <person name="Kohler A."/>
            <person name="Barry K."/>
            <person name="LaButti K."/>
            <person name="Morin E."/>
            <person name="Salamov A."/>
            <person name="Lipzen A."/>
            <person name="Mereny Z."/>
            <person name="Hegedus B."/>
            <person name="Baldrian P."/>
            <person name="Stursova M."/>
            <person name="Weitz H."/>
            <person name="Taylor A."/>
            <person name="Grigoriev I.V."/>
            <person name="Nagy L.G."/>
            <person name="Martin F."/>
            <person name="Kauserud H."/>
        </authorList>
    </citation>
    <scope>NUCLEOTIDE SEQUENCE</scope>
    <source>
        <strain evidence="1">CBHHK200</strain>
    </source>
</reference>
<dbReference type="Proteomes" id="UP001218188">
    <property type="component" value="Unassembled WGS sequence"/>
</dbReference>
<evidence type="ECO:0000313" key="3">
    <source>
        <dbReference type="Proteomes" id="UP001218188"/>
    </source>
</evidence>
<dbReference type="EMBL" id="JARJCM010000275">
    <property type="protein sequence ID" value="KAJ7020050.1"/>
    <property type="molecule type" value="Genomic_DNA"/>
</dbReference>
<gene>
    <name evidence="2" type="ORF">C8F04DRAFT_1116312</name>
    <name evidence="1" type="ORF">C8F04DRAFT_1242236</name>
</gene>
<organism evidence="1 3">
    <name type="scientific">Mycena alexandri</name>
    <dbReference type="NCBI Taxonomy" id="1745969"/>
    <lineage>
        <taxon>Eukaryota</taxon>
        <taxon>Fungi</taxon>
        <taxon>Dikarya</taxon>
        <taxon>Basidiomycota</taxon>
        <taxon>Agaricomycotina</taxon>
        <taxon>Agaricomycetes</taxon>
        <taxon>Agaricomycetidae</taxon>
        <taxon>Agaricales</taxon>
        <taxon>Marasmiineae</taxon>
        <taxon>Mycenaceae</taxon>
        <taxon>Mycena</taxon>
    </lineage>
</organism>
<comment type="caution">
    <text evidence="1">The sequence shown here is derived from an EMBL/GenBank/DDBJ whole genome shotgun (WGS) entry which is preliminary data.</text>
</comment>
<dbReference type="AlphaFoldDB" id="A0AAD6S501"/>
<sequence>MDSRPEPSLPSDLERPIFELCAISRPVSIPKLMLVAWRVKEWVEPWLYRTITLDLHGPARIDGYPIFTQSTLLQVVGRNPMCLRSSVRHLYLQLYPTLGHRVTKNESIPNILVHLPTLENLTLGAQFGEIKTQSDLTTMKLIADMHLKRFCGDFIPLLDFPLTAPFFSRITHLGLARVSITTSPTAALCERLARIPSLTHLAFDDPNIIPECRELLQHCKSLRVLVLFELGLGEQRWCQEYIALLSHDPRFLAMEESWYVEDWHFGVREGLDFWARAEDFIARRRTGEINLLQYEILHASVEEEEEEGCTGDI</sequence>
<evidence type="ECO:0000313" key="1">
    <source>
        <dbReference type="EMBL" id="KAJ7020050.1"/>
    </source>
</evidence>
<proteinExistence type="predicted"/>
<keyword evidence="3" id="KW-1185">Reference proteome</keyword>